<comment type="caution">
    <text evidence="8">The sequence shown here is derived from an EMBL/GenBank/DDBJ whole genome shotgun (WGS) entry which is preliminary data.</text>
</comment>
<comment type="similarity">
    <text evidence="1">Belongs to the sulfatase family.</text>
</comment>
<evidence type="ECO:0000256" key="5">
    <source>
        <dbReference type="SAM" id="Phobius"/>
    </source>
</evidence>
<dbReference type="CDD" id="cd16025">
    <property type="entry name" value="PAS_like"/>
    <property type="match status" value="1"/>
</dbReference>
<dbReference type="Pfam" id="PF00884">
    <property type="entry name" value="Sulfatase"/>
    <property type="match status" value="1"/>
</dbReference>
<dbReference type="SUPFAM" id="SSF53649">
    <property type="entry name" value="Alkaline phosphatase-like"/>
    <property type="match status" value="1"/>
</dbReference>
<dbReference type="PANTHER" id="PTHR42693">
    <property type="entry name" value="ARYLSULFATASE FAMILY MEMBER"/>
    <property type="match status" value="1"/>
</dbReference>
<evidence type="ECO:0000256" key="3">
    <source>
        <dbReference type="ARBA" id="ARBA00022801"/>
    </source>
</evidence>
<dbReference type="GO" id="GO:0016787">
    <property type="term" value="F:hydrolase activity"/>
    <property type="evidence" value="ECO:0007669"/>
    <property type="project" value="UniProtKB-KW"/>
</dbReference>
<feature type="signal peptide" evidence="6">
    <location>
        <begin position="1"/>
        <end position="24"/>
    </location>
</feature>
<dbReference type="EC" id="3.1.6.-" evidence="8"/>
<evidence type="ECO:0000313" key="9">
    <source>
        <dbReference type="Proteomes" id="UP001596270"/>
    </source>
</evidence>
<proteinExistence type="inferred from homology"/>
<dbReference type="PROSITE" id="PS00523">
    <property type="entry name" value="SULFATASE_1"/>
    <property type="match status" value="1"/>
</dbReference>
<feature type="transmembrane region" description="Helical" evidence="5">
    <location>
        <begin position="569"/>
        <end position="587"/>
    </location>
</feature>
<dbReference type="InterPro" id="IPR017850">
    <property type="entry name" value="Alkaline_phosphatase_core_sf"/>
</dbReference>
<keyword evidence="6" id="KW-0732">Signal</keyword>
<evidence type="ECO:0000313" key="8">
    <source>
        <dbReference type="EMBL" id="MFC6282678.1"/>
    </source>
</evidence>
<evidence type="ECO:0000256" key="2">
    <source>
        <dbReference type="ARBA" id="ARBA00022723"/>
    </source>
</evidence>
<organism evidence="8 9">
    <name type="scientific">Polaromonas aquatica</name>
    <dbReference type="NCBI Taxonomy" id="332657"/>
    <lineage>
        <taxon>Bacteria</taxon>
        <taxon>Pseudomonadati</taxon>
        <taxon>Pseudomonadota</taxon>
        <taxon>Betaproteobacteria</taxon>
        <taxon>Burkholderiales</taxon>
        <taxon>Comamonadaceae</taxon>
        <taxon>Polaromonas</taxon>
    </lineage>
</organism>
<dbReference type="InterPro" id="IPR050738">
    <property type="entry name" value="Sulfatase"/>
</dbReference>
<keyword evidence="9" id="KW-1185">Reference proteome</keyword>
<sequence length="600" mass="66147">MTRLLKTKLLVAALGLGICAAAMAADKARPNIVLLLADDWGFSDVGSFGSEIATPNLDELAQRGMRFSNFHVSASCSPTRAMLLTGVDNHRNGVGNMRETIPQSHVGKPGYLSVLDTNVVTVASLLRDSGYRTYVAGKWHIGKEPHNLPPARGFDRSIVQGDSGSDNWETAKRYLDLADKVSWFEDGKEAVMPADYYSSQYFVDRTIDYLKSGAKDSKPFFAYVAFQANHIPVQAPREFIDKYKGKYDKGWTALRQARRDKAIALGIIPKDTPMVTMSTTADWDALSEQDKKYQARRMEVYAAMADAMDYHVGRLVSYLKETGQYDNTVFVFMSDNGAEASDPYTVLSGRLWLDWKYNKGIDQLGAKGAYSIIGPSWASAAASPLSTYKFYSGEGGIRVPLIISGATGIQHNQTFNGLAHVNDIAPTLLELAQVPRPGNSYKGKAVEAMTGTSLLPVLTGQAQRVHAPDEAIGYELSGNQAVFKGDLKLIRNIPPVGDGQWHLYDIRKDPGETKDLQSQMPDVFTAMQADYAAYAKANGVLPMPEGYDPIRQVQTNALINVYIPRFKRTGLPILAGLVLLTVIFVFVRRRKKMRMKARAL</sequence>
<dbReference type="PANTHER" id="PTHR42693:SF33">
    <property type="entry name" value="ARYLSULFATASE"/>
    <property type="match status" value="1"/>
</dbReference>
<reference evidence="9" key="1">
    <citation type="journal article" date="2019" name="Int. J. Syst. Evol. Microbiol.">
        <title>The Global Catalogue of Microorganisms (GCM) 10K type strain sequencing project: providing services to taxonomists for standard genome sequencing and annotation.</title>
        <authorList>
            <consortium name="The Broad Institute Genomics Platform"/>
            <consortium name="The Broad Institute Genome Sequencing Center for Infectious Disease"/>
            <person name="Wu L."/>
            <person name="Ma J."/>
        </authorList>
    </citation>
    <scope>NUCLEOTIDE SEQUENCE [LARGE SCALE GENOMIC DNA]</scope>
    <source>
        <strain evidence="9">CCUG 39402</strain>
    </source>
</reference>
<evidence type="ECO:0000256" key="6">
    <source>
        <dbReference type="SAM" id="SignalP"/>
    </source>
</evidence>
<dbReference type="InterPro" id="IPR024607">
    <property type="entry name" value="Sulfatase_CS"/>
</dbReference>
<keyword evidence="2" id="KW-0479">Metal-binding</keyword>
<dbReference type="InterPro" id="IPR000917">
    <property type="entry name" value="Sulfatase_N"/>
</dbReference>
<keyword evidence="3 8" id="KW-0378">Hydrolase</keyword>
<feature type="chain" id="PRO_5047540528" evidence="6">
    <location>
        <begin position="25"/>
        <end position="600"/>
    </location>
</feature>
<evidence type="ECO:0000256" key="4">
    <source>
        <dbReference type="ARBA" id="ARBA00022837"/>
    </source>
</evidence>
<name>A0ABW1TZH4_9BURK</name>
<dbReference type="PROSITE" id="PS00149">
    <property type="entry name" value="SULFATASE_2"/>
    <property type="match status" value="1"/>
</dbReference>
<keyword evidence="5" id="KW-0812">Transmembrane</keyword>
<dbReference type="EMBL" id="JBHSRS010000079">
    <property type="protein sequence ID" value="MFC6282678.1"/>
    <property type="molecule type" value="Genomic_DNA"/>
</dbReference>
<protein>
    <submittedName>
        <fullName evidence="8">Arylsulfatase</fullName>
        <ecNumber evidence="8">3.1.6.-</ecNumber>
    </submittedName>
</protein>
<accession>A0ABW1TZH4</accession>
<keyword evidence="5" id="KW-1133">Transmembrane helix</keyword>
<dbReference type="Gene3D" id="3.40.720.10">
    <property type="entry name" value="Alkaline Phosphatase, subunit A"/>
    <property type="match status" value="1"/>
</dbReference>
<feature type="domain" description="Sulfatase N-terminal" evidence="7">
    <location>
        <begin position="30"/>
        <end position="433"/>
    </location>
</feature>
<gene>
    <name evidence="8" type="ORF">ACFQND_15740</name>
</gene>
<evidence type="ECO:0000256" key="1">
    <source>
        <dbReference type="ARBA" id="ARBA00008779"/>
    </source>
</evidence>
<evidence type="ECO:0000259" key="7">
    <source>
        <dbReference type="Pfam" id="PF00884"/>
    </source>
</evidence>
<keyword evidence="5" id="KW-0472">Membrane</keyword>
<keyword evidence="4" id="KW-0106">Calcium</keyword>
<dbReference type="Gene3D" id="3.30.1120.10">
    <property type="match status" value="1"/>
</dbReference>
<dbReference type="RefSeq" id="WP_371434819.1">
    <property type="nucleotide sequence ID" value="NZ_JBHSRS010000079.1"/>
</dbReference>
<dbReference type="Proteomes" id="UP001596270">
    <property type="component" value="Unassembled WGS sequence"/>
</dbReference>